<comment type="caution">
    <text evidence="2">The sequence shown here is derived from an EMBL/GenBank/DDBJ whole genome shotgun (WGS) entry which is preliminary data.</text>
</comment>
<evidence type="ECO:0000256" key="1">
    <source>
        <dbReference type="SAM" id="MobiDB-lite"/>
    </source>
</evidence>
<accession>A0ABD3Q675</accession>
<reference evidence="2 3" key="1">
    <citation type="journal article" date="2020" name="G3 (Bethesda)">
        <title>Improved Reference Genome for Cyclotella cryptica CCMP332, a Model for Cell Wall Morphogenesis, Salinity Adaptation, and Lipid Production in Diatoms (Bacillariophyta).</title>
        <authorList>
            <person name="Roberts W.R."/>
            <person name="Downey K.M."/>
            <person name="Ruck E.C."/>
            <person name="Traller J.C."/>
            <person name="Alverson A.J."/>
        </authorList>
    </citation>
    <scope>NUCLEOTIDE SEQUENCE [LARGE SCALE GENOMIC DNA]</scope>
    <source>
        <strain evidence="2 3">CCMP332</strain>
    </source>
</reference>
<dbReference type="PANTHER" id="PTHR16038:SF4">
    <property type="entry name" value="WD REPEAT-CONTAINING PROTEIN 74"/>
    <property type="match status" value="1"/>
</dbReference>
<dbReference type="InterPro" id="IPR015943">
    <property type="entry name" value="WD40/YVTN_repeat-like_dom_sf"/>
</dbReference>
<feature type="compositionally biased region" description="Basic residues" evidence="1">
    <location>
        <begin position="618"/>
        <end position="629"/>
    </location>
</feature>
<feature type="compositionally biased region" description="Acidic residues" evidence="1">
    <location>
        <begin position="515"/>
        <end position="558"/>
    </location>
</feature>
<evidence type="ECO:0000313" key="3">
    <source>
        <dbReference type="Proteomes" id="UP001516023"/>
    </source>
</evidence>
<gene>
    <name evidence="2" type="ORF">HJC23_009230</name>
</gene>
<dbReference type="PANTHER" id="PTHR16038">
    <property type="entry name" value="NOP SEVEN ASSOCIATED PROTEIN 1"/>
    <property type="match status" value="1"/>
</dbReference>
<feature type="region of interest" description="Disordered" evidence="1">
    <location>
        <begin position="515"/>
        <end position="629"/>
    </location>
</feature>
<name>A0ABD3Q675_9STRA</name>
<dbReference type="InterPro" id="IPR037379">
    <property type="entry name" value="WDR74/Nsa1"/>
</dbReference>
<feature type="region of interest" description="Disordered" evidence="1">
    <location>
        <begin position="167"/>
        <end position="194"/>
    </location>
</feature>
<protein>
    <submittedName>
        <fullName evidence="2">Uncharacterized protein</fullName>
    </submittedName>
</protein>
<dbReference type="AlphaFoldDB" id="A0ABD3Q675"/>
<feature type="compositionally biased region" description="Basic and acidic residues" evidence="1">
    <location>
        <begin position="563"/>
        <end position="572"/>
    </location>
</feature>
<feature type="compositionally biased region" description="Polar residues" evidence="1">
    <location>
        <begin position="31"/>
        <end position="47"/>
    </location>
</feature>
<dbReference type="Proteomes" id="UP001516023">
    <property type="component" value="Unassembled WGS sequence"/>
</dbReference>
<dbReference type="InterPro" id="IPR036322">
    <property type="entry name" value="WD40_repeat_dom_sf"/>
</dbReference>
<keyword evidence="3" id="KW-1185">Reference proteome</keyword>
<proteinExistence type="predicted"/>
<dbReference type="Gene3D" id="2.130.10.10">
    <property type="entry name" value="YVTN repeat-like/Quinoprotein amine dehydrogenase"/>
    <property type="match status" value="1"/>
</dbReference>
<organism evidence="2 3">
    <name type="scientific">Cyclotella cryptica</name>
    <dbReference type="NCBI Taxonomy" id="29204"/>
    <lineage>
        <taxon>Eukaryota</taxon>
        <taxon>Sar</taxon>
        <taxon>Stramenopiles</taxon>
        <taxon>Ochrophyta</taxon>
        <taxon>Bacillariophyta</taxon>
        <taxon>Coscinodiscophyceae</taxon>
        <taxon>Thalassiosirophycidae</taxon>
        <taxon>Stephanodiscales</taxon>
        <taxon>Stephanodiscaceae</taxon>
        <taxon>Cyclotella</taxon>
    </lineage>
</organism>
<dbReference type="SUPFAM" id="SSF50978">
    <property type="entry name" value="WD40 repeat-like"/>
    <property type="match status" value="1"/>
</dbReference>
<feature type="region of interest" description="Disordered" evidence="1">
    <location>
        <begin position="23"/>
        <end position="47"/>
    </location>
</feature>
<evidence type="ECO:0000313" key="2">
    <source>
        <dbReference type="EMBL" id="KAL3795517.1"/>
    </source>
</evidence>
<sequence>MRLITGDELGLLKEIIPELCRRPPTDASGHPISTPSWLSTSSQCRRPRPSATTIQAMANSYGDSGKATEALGGAVQRLENGDGVMQRQRGVLALSFIKNTNPSGDGADDDDGGDSTFQFAALRINGTVEKWSASRVAVGYDSNPKNSEANVTPARYHIVSSCQNVFGDDKTKSEHEGEEDDDGDAVTGKSSNKGWYCNPPVRPIGMVSTTANDGSKPLLAAADSAGNISILDDSCKVVTRYHAYSDPSDTLQKSTANIESKDGAVLTYTKGRFSNNHIATCIGVAGDRLAVGGRERGVRVLDLETGKGIWKAKNLPPDPQTLLQQPIWTTALQFIRSPHSNANNADQNNNPSHTNLLATGTAYKQVQIYDVRSSSSASTDSAQGITRRPILHTPEHLLQHRVTSLLQLPNSNHLLVADSVGDAHVLDMRKFHSGKQSSYKKQKQSHSCQEIGIGRLVGPGGSIRQLALHPTLPLVACVGLDRKLWTWDINSRRMVDCIYLRQRLNCLLMCEDEGWNAGGDEQEEEGIVGDGRDWDDADNGDEDEVEDYIDSEEEDVEGNNESNEDRVNRADNDSDSSAEGTTSESDDDEESLSEIGMEQVNGSTSEEDEEQDEVMSQQKKKRKVNKNRN</sequence>
<dbReference type="EMBL" id="JABMIG020000070">
    <property type="protein sequence ID" value="KAL3795517.1"/>
    <property type="molecule type" value="Genomic_DNA"/>
</dbReference>